<name>A0AAV9BTE2_ACOGR</name>
<sequence length="54" mass="6007">MLIHWTRFNPENNGFCPSFMPISLLSHGIACFKASSISHSSSAKPFKVTIDKKP</sequence>
<reference evidence="1" key="2">
    <citation type="submission" date="2023-06" db="EMBL/GenBank/DDBJ databases">
        <authorList>
            <person name="Ma L."/>
            <person name="Liu K.-W."/>
            <person name="Li Z."/>
            <person name="Hsiao Y.-Y."/>
            <person name="Qi Y."/>
            <person name="Fu T."/>
            <person name="Tang G."/>
            <person name="Zhang D."/>
            <person name="Sun W.-H."/>
            <person name="Liu D.-K."/>
            <person name="Li Y."/>
            <person name="Chen G.-Z."/>
            <person name="Liu X.-D."/>
            <person name="Liao X.-Y."/>
            <person name="Jiang Y.-T."/>
            <person name="Yu X."/>
            <person name="Hao Y."/>
            <person name="Huang J."/>
            <person name="Zhao X.-W."/>
            <person name="Ke S."/>
            <person name="Chen Y.-Y."/>
            <person name="Wu W.-L."/>
            <person name="Hsu J.-L."/>
            <person name="Lin Y.-F."/>
            <person name="Huang M.-D."/>
            <person name="Li C.-Y."/>
            <person name="Huang L."/>
            <person name="Wang Z.-W."/>
            <person name="Zhao X."/>
            <person name="Zhong W.-Y."/>
            <person name="Peng D.-H."/>
            <person name="Ahmad S."/>
            <person name="Lan S."/>
            <person name="Zhang J.-S."/>
            <person name="Tsai W.-C."/>
            <person name="Van De Peer Y."/>
            <person name="Liu Z.-J."/>
        </authorList>
    </citation>
    <scope>NUCLEOTIDE SEQUENCE</scope>
    <source>
        <strain evidence="1">SCP</strain>
        <tissue evidence="1">Leaves</tissue>
    </source>
</reference>
<evidence type="ECO:0000313" key="1">
    <source>
        <dbReference type="EMBL" id="KAK1279602.1"/>
    </source>
</evidence>
<gene>
    <name evidence="1" type="ORF">QJS04_geneDACA004868</name>
</gene>
<dbReference type="AlphaFoldDB" id="A0AAV9BTE2"/>
<dbReference type="EMBL" id="JAUJYN010000001">
    <property type="protein sequence ID" value="KAK1279602.1"/>
    <property type="molecule type" value="Genomic_DNA"/>
</dbReference>
<accession>A0AAV9BTE2</accession>
<protein>
    <submittedName>
        <fullName evidence="1">Uncharacterized protein</fullName>
    </submittedName>
</protein>
<reference evidence="1" key="1">
    <citation type="journal article" date="2023" name="Nat. Commun.">
        <title>Diploid and tetraploid genomes of Acorus and the evolution of monocots.</title>
        <authorList>
            <person name="Ma L."/>
            <person name="Liu K.W."/>
            <person name="Li Z."/>
            <person name="Hsiao Y.Y."/>
            <person name="Qi Y."/>
            <person name="Fu T."/>
            <person name="Tang G.D."/>
            <person name="Zhang D."/>
            <person name="Sun W.H."/>
            <person name="Liu D.K."/>
            <person name="Li Y."/>
            <person name="Chen G.Z."/>
            <person name="Liu X.D."/>
            <person name="Liao X.Y."/>
            <person name="Jiang Y.T."/>
            <person name="Yu X."/>
            <person name="Hao Y."/>
            <person name="Huang J."/>
            <person name="Zhao X.W."/>
            <person name="Ke S."/>
            <person name="Chen Y.Y."/>
            <person name="Wu W.L."/>
            <person name="Hsu J.L."/>
            <person name="Lin Y.F."/>
            <person name="Huang M.D."/>
            <person name="Li C.Y."/>
            <person name="Huang L."/>
            <person name="Wang Z.W."/>
            <person name="Zhao X."/>
            <person name="Zhong W.Y."/>
            <person name="Peng D.H."/>
            <person name="Ahmad S."/>
            <person name="Lan S."/>
            <person name="Zhang J.S."/>
            <person name="Tsai W.C."/>
            <person name="Van de Peer Y."/>
            <person name="Liu Z.J."/>
        </authorList>
    </citation>
    <scope>NUCLEOTIDE SEQUENCE</scope>
    <source>
        <strain evidence="1">SCP</strain>
    </source>
</reference>
<dbReference type="Proteomes" id="UP001179952">
    <property type="component" value="Unassembled WGS sequence"/>
</dbReference>
<organism evidence="1 2">
    <name type="scientific">Acorus gramineus</name>
    <name type="common">Dwarf sweet flag</name>
    <dbReference type="NCBI Taxonomy" id="55184"/>
    <lineage>
        <taxon>Eukaryota</taxon>
        <taxon>Viridiplantae</taxon>
        <taxon>Streptophyta</taxon>
        <taxon>Embryophyta</taxon>
        <taxon>Tracheophyta</taxon>
        <taxon>Spermatophyta</taxon>
        <taxon>Magnoliopsida</taxon>
        <taxon>Liliopsida</taxon>
        <taxon>Acoraceae</taxon>
        <taxon>Acorus</taxon>
    </lineage>
</organism>
<proteinExistence type="predicted"/>
<evidence type="ECO:0000313" key="2">
    <source>
        <dbReference type="Proteomes" id="UP001179952"/>
    </source>
</evidence>
<keyword evidence="2" id="KW-1185">Reference proteome</keyword>
<comment type="caution">
    <text evidence="1">The sequence shown here is derived from an EMBL/GenBank/DDBJ whole genome shotgun (WGS) entry which is preliminary data.</text>
</comment>